<dbReference type="EMBL" id="CAKMRJ010000002">
    <property type="protein sequence ID" value="CAH1417306.1"/>
    <property type="molecule type" value="Genomic_DNA"/>
</dbReference>
<dbReference type="AlphaFoldDB" id="A0AAU9LR55"/>
<proteinExistence type="predicted"/>
<comment type="caution">
    <text evidence="1">The sequence shown here is derived from an EMBL/GenBank/DDBJ whole genome shotgun (WGS) entry which is preliminary data.</text>
</comment>
<reference evidence="1 2" key="1">
    <citation type="submission" date="2022-01" db="EMBL/GenBank/DDBJ databases">
        <authorList>
            <person name="Xiong W."/>
            <person name="Schranz E."/>
        </authorList>
    </citation>
    <scope>NUCLEOTIDE SEQUENCE [LARGE SCALE GENOMIC DNA]</scope>
</reference>
<protein>
    <submittedName>
        <fullName evidence="1">Uncharacterized protein</fullName>
    </submittedName>
</protein>
<gene>
    <name evidence="1" type="ORF">LVIROSA_LOCUS5000</name>
</gene>
<dbReference type="Proteomes" id="UP001157418">
    <property type="component" value="Unassembled WGS sequence"/>
</dbReference>
<evidence type="ECO:0000313" key="2">
    <source>
        <dbReference type="Proteomes" id="UP001157418"/>
    </source>
</evidence>
<organism evidence="1 2">
    <name type="scientific">Lactuca virosa</name>
    <dbReference type="NCBI Taxonomy" id="75947"/>
    <lineage>
        <taxon>Eukaryota</taxon>
        <taxon>Viridiplantae</taxon>
        <taxon>Streptophyta</taxon>
        <taxon>Embryophyta</taxon>
        <taxon>Tracheophyta</taxon>
        <taxon>Spermatophyta</taxon>
        <taxon>Magnoliopsida</taxon>
        <taxon>eudicotyledons</taxon>
        <taxon>Gunneridae</taxon>
        <taxon>Pentapetalae</taxon>
        <taxon>asterids</taxon>
        <taxon>campanulids</taxon>
        <taxon>Asterales</taxon>
        <taxon>Asteraceae</taxon>
        <taxon>Cichorioideae</taxon>
        <taxon>Cichorieae</taxon>
        <taxon>Lactucinae</taxon>
        <taxon>Lactuca</taxon>
    </lineage>
</organism>
<evidence type="ECO:0000313" key="1">
    <source>
        <dbReference type="EMBL" id="CAH1417306.1"/>
    </source>
</evidence>
<name>A0AAU9LR55_9ASTR</name>
<keyword evidence="2" id="KW-1185">Reference proteome</keyword>
<sequence>MLNWVEESNLLIIGVEIIFKSESKASSNNACSGRCEGGCCPPDHRITPPPVEVFLTEAEEERRRGETNCVLILEYTIGGSAVARGN</sequence>
<accession>A0AAU9LR55</accession>